<evidence type="ECO:0000313" key="1">
    <source>
        <dbReference type="EMBL" id="PTQ43040.1"/>
    </source>
</evidence>
<gene>
    <name evidence="1" type="ORF">MARPO_0027s0140</name>
</gene>
<accession>A0A2R6XAA0</accession>
<reference evidence="2" key="1">
    <citation type="journal article" date="2017" name="Cell">
        <title>Insights into land plant evolution garnered from the Marchantia polymorpha genome.</title>
        <authorList>
            <person name="Bowman J.L."/>
            <person name="Kohchi T."/>
            <person name="Yamato K.T."/>
            <person name="Jenkins J."/>
            <person name="Shu S."/>
            <person name="Ishizaki K."/>
            <person name="Yamaoka S."/>
            <person name="Nishihama R."/>
            <person name="Nakamura Y."/>
            <person name="Berger F."/>
            <person name="Adam C."/>
            <person name="Aki S.S."/>
            <person name="Althoff F."/>
            <person name="Araki T."/>
            <person name="Arteaga-Vazquez M.A."/>
            <person name="Balasubrmanian S."/>
            <person name="Barry K."/>
            <person name="Bauer D."/>
            <person name="Boehm C.R."/>
            <person name="Briginshaw L."/>
            <person name="Caballero-Perez J."/>
            <person name="Catarino B."/>
            <person name="Chen F."/>
            <person name="Chiyoda S."/>
            <person name="Chovatia M."/>
            <person name="Davies K.M."/>
            <person name="Delmans M."/>
            <person name="Demura T."/>
            <person name="Dierschke T."/>
            <person name="Dolan L."/>
            <person name="Dorantes-Acosta A.E."/>
            <person name="Eklund D.M."/>
            <person name="Florent S.N."/>
            <person name="Flores-Sandoval E."/>
            <person name="Fujiyama A."/>
            <person name="Fukuzawa H."/>
            <person name="Galik B."/>
            <person name="Grimanelli D."/>
            <person name="Grimwood J."/>
            <person name="Grossniklaus U."/>
            <person name="Hamada T."/>
            <person name="Haseloff J."/>
            <person name="Hetherington A.J."/>
            <person name="Higo A."/>
            <person name="Hirakawa Y."/>
            <person name="Hundley H.N."/>
            <person name="Ikeda Y."/>
            <person name="Inoue K."/>
            <person name="Inoue S.I."/>
            <person name="Ishida S."/>
            <person name="Jia Q."/>
            <person name="Kakita M."/>
            <person name="Kanazawa T."/>
            <person name="Kawai Y."/>
            <person name="Kawashima T."/>
            <person name="Kennedy M."/>
            <person name="Kinose K."/>
            <person name="Kinoshita T."/>
            <person name="Kohara Y."/>
            <person name="Koide E."/>
            <person name="Komatsu K."/>
            <person name="Kopischke S."/>
            <person name="Kubo M."/>
            <person name="Kyozuka J."/>
            <person name="Lagercrantz U."/>
            <person name="Lin S.S."/>
            <person name="Lindquist E."/>
            <person name="Lipzen A.M."/>
            <person name="Lu C.W."/>
            <person name="De Luna E."/>
            <person name="Martienssen R.A."/>
            <person name="Minamino N."/>
            <person name="Mizutani M."/>
            <person name="Mizutani M."/>
            <person name="Mochizuki N."/>
            <person name="Monte I."/>
            <person name="Mosher R."/>
            <person name="Nagasaki H."/>
            <person name="Nakagami H."/>
            <person name="Naramoto S."/>
            <person name="Nishitani K."/>
            <person name="Ohtani M."/>
            <person name="Okamoto T."/>
            <person name="Okumura M."/>
            <person name="Phillips J."/>
            <person name="Pollak B."/>
            <person name="Reinders A."/>
            <person name="Rovekamp M."/>
            <person name="Sano R."/>
            <person name="Sawa S."/>
            <person name="Schmid M.W."/>
            <person name="Shirakawa M."/>
            <person name="Solano R."/>
            <person name="Spunde A."/>
            <person name="Suetsugu N."/>
            <person name="Sugano S."/>
            <person name="Sugiyama A."/>
            <person name="Sun R."/>
            <person name="Suzuki Y."/>
            <person name="Takenaka M."/>
            <person name="Takezawa D."/>
            <person name="Tomogane H."/>
            <person name="Tsuzuki M."/>
            <person name="Ueda T."/>
            <person name="Umeda M."/>
            <person name="Ward J.M."/>
            <person name="Watanabe Y."/>
            <person name="Yazaki K."/>
            <person name="Yokoyama R."/>
            <person name="Yoshitake Y."/>
            <person name="Yotsui I."/>
            <person name="Zachgo S."/>
            <person name="Schmutz J."/>
        </authorList>
    </citation>
    <scope>NUCLEOTIDE SEQUENCE [LARGE SCALE GENOMIC DNA]</scope>
    <source>
        <strain evidence="2">Tak-1</strain>
    </source>
</reference>
<sequence>MPGSVQWTLPGIRKFWQEVIVVKRTKEQLQGPICVGGRSSYLVFQLCSYLPLLTRSLNHQLQKGEDTLNACFAPDPSLKNRSYIRISYRVPFG</sequence>
<dbReference type="Gramene" id="Mp5g04870.1">
    <property type="protein sequence ID" value="Mp5g04870.1.cds"/>
    <property type="gene ID" value="Mp5g04870"/>
</dbReference>
<organism evidence="1 2">
    <name type="scientific">Marchantia polymorpha</name>
    <name type="common">Common liverwort</name>
    <name type="synonym">Marchantia aquatica</name>
    <dbReference type="NCBI Taxonomy" id="3197"/>
    <lineage>
        <taxon>Eukaryota</taxon>
        <taxon>Viridiplantae</taxon>
        <taxon>Streptophyta</taxon>
        <taxon>Embryophyta</taxon>
        <taxon>Marchantiophyta</taxon>
        <taxon>Marchantiopsida</taxon>
        <taxon>Marchantiidae</taxon>
        <taxon>Marchantiales</taxon>
        <taxon>Marchantiaceae</taxon>
        <taxon>Marchantia</taxon>
    </lineage>
</organism>
<protein>
    <submittedName>
        <fullName evidence="1">Uncharacterized protein</fullName>
    </submittedName>
</protein>
<keyword evidence="2" id="KW-1185">Reference proteome</keyword>
<dbReference type="Proteomes" id="UP000244005">
    <property type="component" value="Unassembled WGS sequence"/>
</dbReference>
<name>A0A2R6XAA0_MARPO</name>
<dbReference type="EMBL" id="KZ772699">
    <property type="protein sequence ID" value="PTQ43040.1"/>
    <property type="molecule type" value="Genomic_DNA"/>
</dbReference>
<dbReference type="AlphaFoldDB" id="A0A2R6XAA0"/>
<proteinExistence type="predicted"/>
<evidence type="ECO:0000313" key="2">
    <source>
        <dbReference type="Proteomes" id="UP000244005"/>
    </source>
</evidence>